<keyword evidence="2" id="KW-0433">Leucine-rich repeat</keyword>
<sequence length="498" mass="56965">MEMARLLVDISSQEMSIQTPPRLLDLAARSLLRIEASAIAALEYLPTELFPPLFMEAFYGNHRETLKAMVQAWPFVRLPLGGLMPKPHVGTLQAVLDGLDILLAQKDSHLLFPHRRCKLQILDLRNTDQNFWRMWSGARAHVRSSSPLAPVAEDRSRTEQPLAPLELFIELHFTKRTMDEFLTYLLRWVEQRKESIHLCCKKLKVISMSKENIKNILSMVQLDCVQELEVNCTWQLSTLALHAPHLSKMRNVQRIFLSHVHVSPFEEQEQEQQNVAQFTSQFLRLHHLQDLRMESPSFLEGHLNQMLRCLKTPLQSLSITHCLLTEEDVMHLSQCPNIRQLHGLDLSGVMLTEFNLEPLRVLLEKVAATLQTLDLDLCGIRDSQLEAILPALSCCSELRSFSLCGNLLSMVVIERLLHHTDGLPVLDLELYPAPRESYSPHRVLHPERLAQLQVEVLKILRDLGRPRTIWLSSSPCPHCGNDTCDHSVPIIHCCTILT</sequence>
<protein>
    <submittedName>
        <fullName evidence="4">Uncharacterized protein</fullName>
    </submittedName>
</protein>
<dbReference type="Proteomes" id="UP000694720">
    <property type="component" value="Unplaced"/>
</dbReference>
<organism evidence="4 5">
    <name type="scientific">Sus scrofa</name>
    <name type="common">Pig</name>
    <dbReference type="NCBI Taxonomy" id="9823"/>
    <lineage>
        <taxon>Eukaryota</taxon>
        <taxon>Metazoa</taxon>
        <taxon>Chordata</taxon>
        <taxon>Craniata</taxon>
        <taxon>Vertebrata</taxon>
        <taxon>Euteleostomi</taxon>
        <taxon>Mammalia</taxon>
        <taxon>Eutheria</taxon>
        <taxon>Laurasiatheria</taxon>
        <taxon>Artiodactyla</taxon>
        <taxon>Suina</taxon>
        <taxon>Suidae</taxon>
        <taxon>Sus</taxon>
    </lineage>
</organism>
<dbReference type="GO" id="GO:0045596">
    <property type="term" value="P:negative regulation of cell differentiation"/>
    <property type="evidence" value="ECO:0007669"/>
    <property type="project" value="InterPro"/>
</dbReference>
<dbReference type="InterPro" id="IPR050694">
    <property type="entry name" value="LRRC14/PRAME"/>
</dbReference>
<evidence type="ECO:0000256" key="1">
    <source>
        <dbReference type="ARBA" id="ARBA00009608"/>
    </source>
</evidence>
<dbReference type="Gene3D" id="3.80.10.10">
    <property type="entry name" value="Ribonuclease Inhibitor"/>
    <property type="match status" value="1"/>
</dbReference>
<dbReference type="GO" id="GO:0045892">
    <property type="term" value="P:negative regulation of DNA-templated transcription"/>
    <property type="evidence" value="ECO:0007669"/>
    <property type="project" value="InterPro"/>
</dbReference>
<evidence type="ECO:0000256" key="3">
    <source>
        <dbReference type="ARBA" id="ARBA00022737"/>
    </source>
</evidence>
<dbReference type="AlphaFoldDB" id="A0A8D1ACI7"/>
<dbReference type="SUPFAM" id="SSF52047">
    <property type="entry name" value="RNI-like"/>
    <property type="match status" value="1"/>
</dbReference>
<dbReference type="GO" id="GO:0008284">
    <property type="term" value="P:positive regulation of cell population proliferation"/>
    <property type="evidence" value="ECO:0007669"/>
    <property type="project" value="InterPro"/>
</dbReference>
<dbReference type="PANTHER" id="PTHR14224:SF107">
    <property type="match status" value="1"/>
</dbReference>
<dbReference type="InterPro" id="IPR032675">
    <property type="entry name" value="LRR_dom_sf"/>
</dbReference>
<dbReference type="PANTHER" id="PTHR14224">
    <property type="entry name" value="SIMILAR TO PREFERENTIALLY EXPRESSED ANTIGEN IN MELANOMA-LIKE 3"/>
    <property type="match status" value="1"/>
</dbReference>
<dbReference type="GO" id="GO:0043066">
    <property type="term" value="P:negative regulation of apoptotic process"/>
    <property type="evidence" value="ECO:0007669"/>
    <property type="project" value="InterPro"/>
</dbReference>
<dbReference type="InterPro" id="IPR026271">
    <property type="entry name" value="PRAME"/>
</dbReference>
<evidence type="ECO:0000313" key="4">
    <source>
        <dbReference type="Ensembl" id="ENSSSCP00035031253.1"/>
    </source>
</evidence>
<evidence type="ECO:0000256" key="2">
    <source>
        <dbReference type="ARBA" id="ARBA00022614"/>
    </source>
</evidence>
<proteinExistence type="inferred from homology"/>
<evidence type="ECO:0000313" key="5">
    <source>
        <dbReference type="Proteomes" id="UP000694720"/>
    </source>
</evidence>
<dbReference type="FunFam" id="3.80.10.10:FF:000435">
    <property type="entry name" value="Uncharacterized protein"/>
    <property type="match status" value="1"/>
</dbReference>
<comment type="similarity">
    <text evidence="1">Belongs to the PRAME family.</text>
</comment>
<dbReference type="Ensembl" id="ENSSSCT00035076489.1">
    <property type="protein sequence ID" value="ENSSSCP00035031253.1"/>
    <property type="gene ID" value="ENSSSCG00035057039.1"/>
</dbReference>
<reference evidence="4" key="1">
    <citation type="submission" date="2025-08" db="UniProtKB">
        <authorList>
            <consortium name="Ensembl"/>
        </authorList>
    </citation>
    <scope>IDENTIFICATION</scope>
</reference>
<accession>A0A8D1ACI7</accession>
<dbReference type="PIRSF" id="PIRSF038286">
    <property type="entry name" value="PRAME"/>
    <property type="match status" value="1"/>
</dbReference>
<keyword evidence="3" id="KW-0677">Repeat</keyword>
<name>A0A8D1ACI7_PIG</name>